<dbReference type="EMBL" id="FNHQ01000001">
    <property type="protein sequence ID" value="SDM09354.1"/>
    <property type="molecule type" value="Genomic_DNA"/>
</dbReference>
<dbReference type="STRING" id="349095.SAMN05660299_00210"/>
<protein>
    <recommendedName>
        <fullName evidence="3">HNH endonuclease</fullName>
    </recommendedName>
</protein>
<sequence length="91" mass="10759">MMRLSGKKLRKLNNDIHDRDHHQCIVCGVYVPNGIKFHHERSGLKNDCIEEGVTLCYACHQQRHFGAVAKIRKICRDYLTKLYGERWHGRR</sequence>
<gene>
    <name evidence="1" type="ORF">SAMN05660299_00210</name>
</gene>
<dbReference type="Proteomes" id="UP000199309">
    <property type="component" value="Unassembled WGS sequence"/>
</dbReference>
<dbReference type="RefSeq" id="WP_143006381.1">
    <property type="nucleotide sequence ID" value="NZ_FNHQ01000001.1"/>
</dbReference>
<evidence type="ECO:0000313" key="2">
    <source>
        <dbReference type="Proteomes" id="UP000199309"/>
    </source>
</evidence>
<proteinExistence type="predicted"/>
<organism evidence="1 2">
    <name type="scientific">Megasphaera paucivorans</name>
    <dbReference type="NCBI Taxonomy" id="349095"/>
    <lineage>
        <taxon>Bacteria</taxon>
        <taxon>Bacillati</taxon>
        <taxon>Bacillota</taxon>
        <taxon>Negativicutes</taxon>
        <taxon>Veillonellales</taxon>
        <taxon>Veillonellaceae</taxon>
        <taxon>Megasphaera</taxon>
    </lineage>
</organism>
<evidence type="ECO:0000313" key="1">
    <source>
        <dbReference type="EMBL" id="SDM09354.1"/>
    </source>
</evidence>
<name>A0A1G9QE42_9FIRM</name>
<reference evidence="1 2" key="1">
    <citation type="submission" date="2016-10" db="EMBL/GenBank/DDBJ databases">
        <authorList>
            <person name="de Groot N.N."/>
        </authorList>
    </citation>
    <scope>NUCLEOTIDE SEQUENCE [LARGE SCALE GENOMIC DNA]</scope>
    <source>
        <strain evidence="1 2">DSM 16981</strain>
    </source>
</reference>
<evidence type="ECO:0008006" key="3">
    <source>
        <dbReference type="Google" id="ProtNLM"/>
    </source>
</evidence>
<accession>A0A1G9QE42</accession>
<dbReference type="OrthoDB" id="2662325at2"/>
<dbReference type="AlphaFoldDB" id="A0A1G9QE42"/>
<keyword evidence="2" id="KW-1185">Reference proteome</keyword>